<accession>A0A0E9RFS9</accession>
<dbReference type="AlphaFoldDB" id="A0A0E9RFS9"/>
<proteinExistence type="predicted"/>
<sequence length="43" mass="4953">MALVSQLNLSEPELNHHFKFMGCRSMPYHTLSPTLPHPDYLAK</sequence>
<reference evidence="1" key="1">
    <citation type="submission" date="2014-11" db="EMBL/GenBank/DDBJ databases">
        <authorList>
            <person name="Amaro Gonzalez C."/>
        </authorList>
    </citation>
    <scope>NUCLEOTIDE SEQUENCE</scope>
</reference>
<reference evidence="1" key="2">
    <citation type="journal article" date="2015" name="Fish Shellfish Immunol.">
        <title>Early steps in the European eel (Anguilla anguilla)-Vibrio vulnificus interaction in the gills: Role of the RtxA13 toxin.</title>
        <authorList>
            <person name="Callol A."/>
            <person name="Pajuelo D."/>
            <person name="Ebbesson L."/>
            <person name="Teles M."/>
            <person name="MacKenzie S."/>
            <person name="Amaro C."/>
        </authorList>
    </citation>
    <scope>NUCLEOTIDE SEQUENCE</scope>
</reference>
<protein>
    <submittedName>
        <fullName evidence="1">Uncharacterized protein</fullName>
    </submittedName>
</protein>
<name>A0A0E9RFS9_ANGAN</name>
<dbReference type="EMBL" id="GBXM01081272">
    <property type="protein sequence ID" value="JAH27305.1"/>
    <property type="molecule type" value="Transcribed_RNA"/>
</dbReference>
<organism evidence="1">
    <name type="scientific">Anguilla anguilla</name>
    <name type="common">European freshwater eel</name>
    <name type="synonym">Muraena anguilla</name>
    <dbReference type="NCBI Taxonomy" id="7936"/>
    <lineage>
        <taxon>Eukaryota</taxon>
        <taxon>Metazoa</taxon>
        <taxon>Chordata</taxon>
        <taxon>Craniata</taxon>
        <taxon>Vertebrata</taxon>
        <taxon>Euteleostomi</taxon>
        <taxon>Actinopterygii</taxon>
        <taxon>Neopterygii</taxon>
        <taxon>Teleostei</taxon>
        <taxon>Anguilliformes</taxon>
        <taxon>Anguillidae</taxon>
        <taxon>Anguilla</taxon>
    </lineage>
</organism>
<evidence type="ECO:0000313" key="1">
    <source>
        <dbReference type="EMBL" id="JAH27305.1"/>
    </source>
</evidence>